<evidence type="ECO:0000256" key="3">
    <source>
        <dbReference type="ARBA" id="ARBA00022448"/>
    </source>
</evidence>
<keyword evidence="5" id="KW-1133">Transmembrane helix</keyword>
<comment type="similarity">
    <text evidence="2">Belongs to the major facilitator superfamily.</text>
</comment>
<dbReference type="Proteomes" id="UP001597097">
    <property type="component" value="Unassembled WGS sequence"/>
</dbReference>
<dbReference type="InterPro" id="IPR020846">
    <property type="entry name" value="MFS_dom"/>
</dbReference>
<keyword evidence="3" id="KW-0813">Transport</keyword>
<evidence type="ECO:0000256" key="4">
    <source>
        <dbReference type="ARBA" id="ARBA00022475"/>
    </source>
</evidence>
<keyword evidence="5" id="KW-0812">Transmembrane</keyword>
<feature type="transmembrane region" description="Helical" evidence="5">
    <location>
        <begin position="218"/>
        <end position="240"/>
    </location>
</feature>
<keyword evidence="8" id="KW-1185">Reference proteome</keyword>
<evidence type="ECO:0000256" key="2">
    <source>
        <dbReference type="ARBA" id="ARBA00008335"/>
    </source>
</evidence>
<feature type="domain" description="Major facilitator superfamily (MFS) profile" evidence="6">
    <location>
        <begin position="15"/>
        <end position="395"/>
    </location>
</feature>
<feature type="transmembrane region" description="Helical" evidence="5">
    <location>
        <begin position="369"/>
        <end position="391"/>
    </location>
</feature>
<feature type="transmembrane region" description="Helical" evidence="5">
    <location>
        <begin position="279"/>
        <end position="299"/>
    </location>
</feature>
<feature type="transmembrane region" description="Helical" evidence="5">
    <location>
        <begin position="139"/>
        <end position="158"/>
    </location>
</feature>
<keyword evidence="4" id="KW-1003">Cell membrane</keyword>
<organism evidence="7 8">
    <name type="scientific">Nonomuraea guangzhouensis</name>
    <dbReference type="NCBI Taxonomy" id="1291555"/>
    <lineage>
        <taxon>Bacteria</taxon>
        <taxon>Bacillati</taxon>
        <taxon>Actinomycetota</taxon>
        <taxon>Actinomycetes</taxon>
        <taxon>Streptosporangiales</taxon>
        <taxon>Streptosporangiaceae</taxon>
        <taxon>Nonomuraea</taxon>
    </lineage>
</organism>
<proteinExistence type="inferred from homology"/>
<feature type="transmembrane region" description="Helical" evidence="5">
    <location>
        <begin position="246"/>
        <end position="267"/>
    </location>
</feature>
<evidence type="ECO:0000256" key="5">
    <source>
        <dbReference type="SAM" id="Phobius"/>
    </source>
</evidence>
<gene>
    <name evidence="7" type="ORF">ACFSJ0_44595</name>
</gene>
<evidence type="ECO:0000313" key="7">
    <source>
        <dbReference type="EMBL" id="MFD1544187.1"/>
    </source>
</evidence>
<evidence type="ECO:0000256" key="1">
    <source>
        <dbReference type="ARBA" id="ARBA00004651"/>
    </source>
</evidence>
<protein>
    <submittedName>
        <fullName evidence="7">MFS transporter</fullName>
    </submittedName>
</protein>
<dbReference type="PANTHER" id="PTHR43271:SF1">
    <property type="entry name" value="INNER MEMBRANE TRANSPORT PROTEIN YNFM"/>
    <property type="match status" value="1"/>
</dbReference>
<feature type="transmembrane region" description="Helical" evidence="5">
    <location>
        <begin position="53"/>
        <end position="72"/>
    </location>
</feature>
<sequence length="400" mass="41216">MLSTRVSGDRASLRIRYGLMFGGLANFLALYYVQPLLPGVADHFGVSASESTAVLSLATITMAVALLFVGPISDLVGRVVIMRWSLTGCAVLGIATAFAPTWHSLLVLRGLQGVALAGLPAVALAYLREEMPDGSHVRANATYITGTALGGAAGRLLPGPVQAAWGWSGASAVVGVVTLLCAIGLWVLLPPSRHFERSSPRLGDLLRNTALTLRDPSLVALCLVGAATMGAFVGLCNALTFRLEAAPYLLGGAGALVFLAYPVGVPGPLAAGRLALRRGLGLAALLGVALLVTGTLLTAAPQLPAIVIGLALVTFAFLGTHSLVSGWVSDRAHRVGVGVGQAAGLYLLAYYAGSSVFGSLAAYRWETGGWSSVITVSVGLLVGAGFLLDLARRFDTRSCR</sequence>
<feature type="transmembrane region" description="Helical" evidence="5">
    <location>
        <begin position="305"/>
        <end position="324"/>
    </location>
</feature>
<dbReference type="CDD" id="cd17324">
    <property type="entry name" value="MFS_NepI_like"/>
    <property type="match status" value="1"/>
</dbReference>
<dbReference type="RefSeq" id="WP_219528299.1">
    <property type="nucleotide sequence ID" value="NZ_JAHKRM010000004.1"/>
</dbReference>
<dbReference type="PANTHER" id="PTHR43271">
    <property type="entry name" value="BLL2771 PROTEIN"/>
    <property type="match status" value="1"/>
</dbReference>
<evidence type="ECO:0000259" key="6">
    <source>
        <dbReference type="PROSITE" id="PS50850"/>
    </source>
</evidence>
<feature type="transmembrane region" description="Helical" evidence="5">
    <location>
        <begin position="84"/>
        <end position="102"/>
    </location>
</feature>
<evidence type="ECO:0000313" key="8">
    <source>
        <dbReference type="Proteomes" id="UP001597097"/>
    </source>
</evidence>
<comment type="caution">
    <text evidence="7">The sequence shown here is derived from an EMBL/GenBank/DDBJ whole genome shotgun (WGS) entry which is preliminary data.</text>
</comment>
<name>A0ABW4GN72_9ACTN</name>
<dbReference type="InterPro" id="IPR011701">
    <property type="entry name" value="MFS"/>
</dbReference>
<reference evidence="8" key="1">
    <citation type="journal article" date="2019" name="Int. J. Syst. Evol. Microbiol.">
        <title>The Global Catalogue of Microorganisms (GCM) 10K type strain sequencing project: providing services to taxonomists for standard genome sequencing and annotation.</title>
        <authorList>
            <consortium name="The Broad Institute Genomics Platform"/>
            <consortium name="The Broad Institute Genome Sequencing Center for Infectious Disease"/>
            <person name="Wu L."/>
            <person name="Ma J."/>
        </authorList>
    </citation>
    <scope>NUCLEOTIDE SEQUENCE [LARGE SCALE GENOMIC DNA]</scope>
    <source>
        <strain evidence="8">CGMCC 1.15399</strain>
    </source>
</reference>
<feature type="transmembrane region" description="Helical" evidence="5">
    <location>
        <begin position="15"/>
        <end position="33"/>
    </location>
</feature>
<dbReference type="EMBL" id="JBHUCM010000043">
    <property type="protein sequence ID" value="MFD1544187.1"/>
    <property type="molecule type" value="Genomic_DNA"/>
</dbReference>
<dbReference type="PROSITE" id="PS50850">
    <property type="entry name" value="MFS"/>
    <property type="match status" value="1"/>
</dbReference>
<keyword evidence="5" id="KW-0472">Membrane</keyword>
<feature type="transmembrane region" description="Helical" evidence="5">
    <location>
        <begin position="164"/>
        <end position="189"/>
    </location>
</feature>
<accession>A0ABW4GN72</accession>
<feature type="transmembrane region" description="Helical" evidence="5">
    <location>
        <begin position="108"/>
        <end position="127"/>
    </location>
</feature>
<comment type="subcellular location">
    <subcellularLocation>
        <location evidence="1">Cell membrane</location>
        <topology evidence="1">Multi-pass membrane protein</topology>
    </subcellularLocation>
</comment>
<dbReference type="Pfam" id="PF07690">
    <property type="entry name" value="MFS_1"/>
    <property type="match status" value="1"/>
</dbReference>